<sequence>MLDKAAAPHRCRRFLNLATGECIRMHLPELEEHALLALTPEGLILLLDEPTRVVRLLNPLTRQLTDLPPVTALLKPEWHLERNLGKIIKVHGAGIVDASMVAVSFGCPRVLVVAKPRDERWTLVDSSRRFFRSVLPFAGRFYCATRGGIEVLNASTDHQVSPRLLMAVDWSRSLHVSEIMNDSLHLVDNAGELMLGHRMLRCTRIDNYERRWGAYKVDLDAGVLVPAKSLCGRAVFVGARRTISVSVDVFDIAADTLYFGYECGGDTYNLRSGEATYYRDVIMESCDCDETDGPCNHNMDYEWQGPSDIVSCLCDCIQGIGKELA</sequence>
<dbReference type="AlphaFoldDB" id="A0A1B6QF01"/>
<keyword evidence="3" id="KW-1185">Reference proteome</keyword>
<evidence type="ECO:0000313" key="3">
    <source>
        <dbReference type="Proteomes" id="UP000000768"/>
    </source>
</evidence>
<dbReference type="PANTHER" id="PTHR33165">
    <property type="entry name" value="F-BOX DOMAIN CONTAINING PROTEIN-LIKE-RELATED"/>
    <property type="match status" value="1"/>
</dbReference>
<dbReference type="eggNOG" id="ENOG502S74R">
    <property type="taxonomic scope" value="Eukaryota"/>
</dbReference>
<accession>A0A1B6QF01</accession>
<reference evidence="3" key="2">
    <citation type="journal article" date="2018" name="Plant J.">
        <title>The Sorghum bicolor reference genome: improved assembly, gene annotations, a transcriptome atlas, and signatures of genome organization.</title>
        <authorList>
            <person name="McCormick R.F."/>
            <person name="Truong S.K."/>
            <person name="Sreedasyam A."/>
            <person name="Jenkins J."/>
            <person name="Shu S."/>
            <person name="Sims D."/>
            <person name="Kennedy M."/>
            <person name="Amirebrahimi M."/>
            <person name="Weers B.D."/>
            <person name="McKinley B."/>
            <person name="Mattison A."/>
            <person name="Morishige D.T."/>
            <person name="Grimwood J."/>
            <person name="Schmutz J."/>
            <person name="Mullet J.E."/>
        </authorList>
    </citation>
    <scope>NUCLEOTIDE SEQUENCE [LARGE SCALE GENOMIC DNA]</scope>
    <source>
        <strain evidence="3">cv. BTx623</strain>
    </source>
</reference>
<dbReference type="Gramene" id="KXG36495">
    <property type="protein sequence ID" value="KXG36495"/>
    <property type="gene ID" value="SORBI_3002G341400"/>
</dbReference>
<dbReference type="InParanoid" id="A0A1B6QF01"/>
<protein>
    <recommendedName>
        <fullName evidence="1">KIB1-4 beta-propeller domain-containing protein</fullName>
    </recommendedName>
</protein>
<dbReference type="PANTHER" id="PTHR33165:SF57">
    <property type="entry name" value="OS10G0568000 PROTEIN"/>
    <property type="match status" value="1"/>
</dbReference>
<dbReference type="Proteomes" id="UP000000768">
    <property type="component" value="Chromosome 2"/>
</dbReference>
<name>A0A1B6QF01_SORBI</name>
<dbReference type="EMBL" id="CM000761">
    <property type="protein sequence ID" value="KXG36495.1"/>
    <property type="molecule type" value="Genomic_DNA"/>
</dbReference>
<dbReference type="OMA" id="RSTMTIA"/>
<evidence type="ECO:0000313" key="2">
    <source>
        <dbReference type="EMBL" id="KXG36495.1"/>
    </source>
</evidence>
<reference evidence="2 3" key="1">
    <citation type="journal article" date="2009" name="Nature">
        <title>The Sorghum bicolor genome and the diversification of grasses.</title>
        <authorList>
            <person name="Paterson A.H."/>
            <person name="Bowers J.E."/>
            <person name="Bruggmann R."/>
            <person name="Dubchak I."/>
            <person name="Grimwood J."/>
            <person name="Gundlach H."/>
            <person name="Haberer G."/>
            <person name="Hellsten U."/>
            <person name="Mitros T."/>
            <person name="Poliakov A."/>
            <person name="Schmutz J."/>
            <person name="Spannagl M."/>
            <person name="Tang H."/>
            <person name="Wang X."/>
            <person name="Wicker T."/>
            <person name="Bharti A.K."/>
            <person name="Chapman J."/>
            <person name="Feltus F.A."/>
            <person name="Gowik U."/>
            <person name="Grigoriev I.V."/>
            <person name="Lyons E."/>
            <person name="Maher C.A."/>
            <person name="Martis M."/>
            <person name="Narechania A."/>
            <person name="Otillar R.P."/>
            <person name="Penning B.W."/>
            <person name="Salamov A.A."/>
            <person name="Wang Y."/>
            <person name="Zhang L."/>
            <person name="Carpita N.C."/>
            <person name="Freeling M."/>
            <person name="Gingle A.R."/>
            <person name="Hash C.T."/>
            <person name="Keller B."/>
            <person name="Klein P."/>
            <person name="Kresovich S."/>
            <person name="McCann M.C."/>
            <person name="Ming R."/>
            <person name="Peterson D.G."/>
            <person name="Mehboob-ur-Rahman"/>
            <person name="Ware D."/>
            <person name="Westhoff P."/>
            <person name="Mayer K.F."/>
            <person name="Messing J."/>
            <person name="Rokhsar D.S."/>
        </authorList>
    </citation>
    <scope>NUCLEOTIDE SEQUENCE [LARGE SCALE GENOMIC DNA]</scope>
    <source>
        <strain evidence="3">cv. BTx623</strain>
    </source>
</reference>
<proteinExistence type="predicted"/>
<evidence type="ECO:0000259" key="1">
    <source>
        <dbReference type="Pfam" id="PF03478"/>
    </source>
</evidence>
<gene>
    <name evidence="2" type="ORF">SORBI_3002G341400</name>
</gene>
<organism evidence="2 3">
    <name type="scientific">Sorghum bicolor</name>
    <name type="common">Sorghum</name>
    <name type="synonym">Sorghum vulgare</name>
    <dbReference type="NCBI Taxonomy" id="4558"/>
    <lineage>
        <taxon>Eukaryota</taxon>
        <taxon>Viridiplantae</taxon>
        <taxon>Streptophyta</taxon>
        <taxon>Embryophyta</taxon>
        <taxon>Tracheophyta</taxon>
        <taxon>Spermatophyta</taxon>
        <taxon>Magnoliopsida</taxon>
        <taxon>Liliopsida</taxon>
        <taxon>Poales</taxon>
        <taxon>Poaceae</taxon>
        <taxon>PACMAD clade</taxon>
        <taxon>Panicoideae</taxon>
        <taxon>Andropogonodae</taxon>
        <taxon>Andropogoneae</taxon>
        <taxon>Sorghinae</taxon>
        <taxon>Sorghum</taxon>
    </lineage>
</organism>
<dbReference type="Pfam" id="PF03478">
    <property type="entry name" value="Beta-prop_KIB1-4"/>
    <property type="match status" value="1"/>
</dbReference>
<dbReference type="InterPro" id="IPR005174">
    <property type="entry name" value="KIB1-4_b-propeller"/>
</dbReference>
<feature type="domain" description="KIB1-4 beta-propeller" evidence="1">
    <location>
        <begin position="14"/>
        <end position="266"/>
    </location>
</feature>